<organism evidence="15 17">
    <name type="scientific">Candidatus Sysuiplasma superficiale</name>
    <dbReference type="NCBI Taxonomy" id="2823368"/>
    <lineage>
        <taxon>Archaea</taxon>
        <taxon>Methanobacteriati</taxon>
        <taxon>Thermoplasmatota</taxon>
        <taxon>Thermoplasmata</taxon>
        <taxon>Candidatus Sysuiplasmatales</taxon>
        <taxon>Candidatus Sysuiplasmataceae</taxon>
        <taxon>Candidatus Sysuiplasma</taxon>
    </lineage>
</organism>
<comment type="catalytic activity">
    <reaction evidence="13">
        <text>tRNA(Thr) + L-threonine + ATP = L-threonyl-tRNA(Thr) + AMP + diphosphate + H(+)</text>
        <dbReference type="Rhea" id="RHEA:24624"/>
        <dbReference type="Rhea" id="RHEA-COMP:9670"/>
        <dbReference type="Rhea" id="RHEA-COMP:9704"/>
        <dbReference type="ChEBI" id="CHEBI:15378"/>
        <dbReference type="ChEBI" id="CHEBI:30616"/>
        <dbReference type="ChEBI" id="CHEBI:33019"/>
        <dbReference type="ChEBI" id="CHEBI:57926"/>
        <dbReference type="ChEBI" id="CHEBI:78442"/>
        <dbReference type="ChEBI" id="CHEBI:78534"/>
        <dbReference type="ChEBI" id="CHEBI:456215"/>
        <dbReference type="EC" id="6.1.1.3"/>
    </reaction>
</comment>
<dbReference type="GO" id="GO:0000049">
    <property type="term" value="F:tRNA binding"/>
    <property type="evidence" value="ECO:0007669"/>
    <property type="project" value="UniProtKB-KW"/>
</dbReference>
<evidence type="ECO:0000313" key="16">
    <source>
        <dbReference type="EMBL" id="MBX8644062.1"/>
    </source>
</evidence>
<keyword evidence="9" id="KW-0067">ATP-binding</keyword>
<evidence type="ECO:0000256" key="12">
    <source>
        <dbReference type="ARBA" id="ARBA00023146"/>
    </source>
</evidence>
<evidence type="ECO:0000256" key="6">
    <source>
        <dbReference type="ARBA" id="ARBA00022598"/>
    </source>
</evidence>
<dbReference type="GO" id="GO:0006435">
    <property type="term" value="P:threonyl-tRNA aminoacylation"/>
    <property type="evidence" value="ECO:0007669"/>
    <property type="project" value="InterPro"/>
</dbReference>
<keyword evidence="10" id="KW-0694">RNA-binding</keyword>
<dbReference type="PROSITE" id="PS50862">
    <property type="entry name" value="AA_TRNA_LIGASE_II"/>
    <property type="match status" value="1"/>
</dbReference>
<dbReference type="SUPFAM" id="SSF52954">
    <property type="entry name" value="Class II aaRS ABD-related"/>
    <property type="match status" value="1"/>
</dbReference>
<evidence type="ECO:0000256" key="4">
    <source>
        <dbReference type="ARBA" id="ARBA00022490"/>
    </source>
</evidence>
<reference evidence="15" key="1">
    <citation type="submission" date="2021-04" db="EMBL/GenBank/DDBJ databases">
        <title>Genomic insights into ecological role and evolution of a novel Thermoplasmata order Candidatus Sysuiplasmatales.</title>
        <authorList>
            <person name="Yuan Y."/>
        </authorList>
    </citation>
    <scope>NUCLEOTIDE SEQUENCE</scope>
    <source>
        <strain evidence="16">TUT19-bin139</strain>
        <strain evidence="15">YP2-bin.285</strain>
    </source>
</reference>
<protein>
    <recommendedName>
        <fullName evidence="3">threonine--tRNA ligase</fullName>
        <ecNumber evidence="3">6.1.1.3</ecNumber>
    </recommendedName>
</protein>
<dbReference type="Proteomes" id="UP000716004">
    <property type="component" value="Unassembled WGS sequence"/>
</dbReference>
<dbReference type="InterPro" id="IPR036621">
    <property type="entry name" value="Anticodon-bd_dom_sf"/>
</dbReference>
<keyword evidence="7" id="KW-0547">Nucleotide-binding</keyword>
<keyword evidence="12" id="KW-0030">Aminoacyl-tRNA synthetase</keyword>
<dbReference type="InterPro" id="IPR023509">
    <property type="entry name" value="DTD-like_sf"/>
</dbReference>
<dbReference type="Gene3D" id="3.50.80.10">
    <property type="entry name" value="D-tyrosyl-tRNA(Tyr) deacylase"/>
    <property type="match status" value="1"/>
</dbReference>
<dbReference type="EC" id="6.1.1.3" evidence="3"/>
<dbReference type="GO" id="GO:0004829">
    <property type="term" value="F:threonine-tRNA ligase activity"/>
    <property type="evidence" value="ECO:0007669"/>
    <property type="project" value="UniProtKB-EC"/>
</dbReference>
<accession>A0A8J7YNI5</accession>
<dbReference type="EMBL" id="JAGVSJ010000011">
    <property type="protein sequence ID" value="MBX8631955.1"/>
    <property type="molecule type" value="Genomic_DNA"/>
</dbReference>
<evidence type="ECO:0000256" key="5">
    <source>
        <dbReference type="ARBA" id="ARBA00022555"/>
    </source>
</evidence>
<dbReference type="Gene3D" id="3.40.50.800">
    <property type="entry name" value="Anticodon-binding domain"/>
    <property type="match status" value="1"/>
</dbReference>
<keyword evidence="8" id="KW-0862">Zinc</keyword>
<dbReference type="InterPro" id="IPR006195">
    <property type="entry name" value="aa-tRNA-synth_II"/>
</dbReference>
<dbReference type="InterPro" id="IPR002320">
    <property type="entry name" value="Thr-tRNA-ligase_IIa"/>
</dbReference>
<keyword evidence="11" id="KW-0648">Protein biosynthesis</keyword>
<name>A0A8J7YNI5_9ARCH</name>
<evidence type="ECO:0000313" key="15">
    <source>
        <dbReference type="EMBL" id="MBX8631955.1"/>
    </source>
</evidence>
<evidence type="ECO:0000256" key="11">
    <source>
        <dbReference type="ARBA" id="ARBA00022917"/>
    </source>
</evidence>
<dbReference type="GO" id="GO:0005737">
    <property type="term" value="C:cytoplasm"/>
    <property type="evidence" value="ECO:0007669"/>
    <property type="project" value="UniProtKB-SubCell"/>
</dbReference>
<dbReference type="SUPFAM" id="SSF55681">
    <property type="entry name" value="Class II aaRS and biotin synthetases"/>
    <property type="match status" value="1"/>
</dbReference>
<evidence type="ECO:0000256" key="10">
    <source>
        <dbReference type="ARBA" id="ARBA00022884"/>
    </source>
</evidence>
<dbReference type="Gene3D" id="3.30.930.10">
    <property type="entry name" value="Bira Bifunctional Protein, Domain 2"/>
    <property type="match status" value="1"/>
</dbReference>
<feature type="domain" description="Aminoacyl-transfer RNA synthetases class-II family profile" evidence="14">
    <location>
        <begin position="233"/>
        <end position="483"/>
    </location>
</feature>
<evidence type="ECO:0000256" key="9">
    <source>
        <dbReference type="ARBA" id="ARBA00022840"/>
    </source>
</evidence>
<comment type="caution">
    <text evidence="15">The sequence shown here is derived from an EMBL/GenBank/DDBJ whole genome shotgun (WGS) entry which is preliminary data.</text>
</comment>
<dbReference type="PANTHER" id="PTHR11451:SF44">
    <property type="entry name" value="THREONINE--TRNA LIGASE, CHLOROPLASTIC_MITOCHONDRIAL 2"/>
    <property type="match status" value="1"/>
</dbReference>
<proteinExistence type="inferred from homology"/>
<dbReference type="NCBIfam" id="NF003068">
    <property type="entry name" value="PRK03991.1"/>
    <property type="match status" value="1"/>
</dbReference>
<comment type="subcellular location">
    <subcellularLocation>
        <location evidence="1">Cytoplasm</location>
    </subcellularLocation>
</comment>
<comment type="similarity">
    <text evidence="2">Belongs to the class-II aminoacyl-tRNA synthetase family.</text>
</comment>
<dbReference type="EMBL" id="JAHEAC010000035">
    <property type="protein sequence ID" value="MBX8644062.1"/>
    <property type="molecule type" value="Genomic_DNA"/>
</dbReference>
<dbReference type="InterPro" id="IPR015011">
    <property type="entry name" value="Threonyl-tRNA_syn_edit_dom_arc"/>
</dbReference>
<dbReference type="InterPro" id="IPR045864">
    <property type="entry name" value="aa-tRNA-synth_II/BPL/LPL"/>
</dbReference>
<evidence type="ECO:0000256" key="13">
    <source>
        <dbReference type="ARBA" id="ARBA00049515"/>
    </source>
</evidence>
<dbReference type="Pfam" id="PF03129">
    <property type="entry name" value="HGTP_anticodon"/>
    <property type="match status" value="1"/>
</dbReference>
<dbReference type="InterPro" id="IPR004154">
    <property type="entry name" value="Anticodon-bd"/>
</dbReference>
<gene>
    <name evidence="15" type="ORF">J9259_05490</name>
    <name evidence="16" type="ORF">KIY12_04980</name>
</gene>
<dbReference type="GO" id="GO:0005524">
    <property type="term" value="F:ATP binding"/>
    <property type="evidence" value="ECO:0007669"/>
    <property type="project" value="UniProtKB-KW"/>
</dbReference>
<dbReference type="PRINTS" id="PR01047">
    <property type="entry name" value="TRNASYNTHTHR"/>
</dbReference>
<evidence type="ECO:0000256" key="7">
    <source>
        <dbReference type="ARBA" id="ARBA00022741"/>
    </source>
</evidence>
<keyword evidence="4" id="KW-0963">Cytoplasm</keyword>
<evidence type="ECO:0000256" key="8">
    <source>
        <dbReference type="ARBA" id="ARBA00022833"/>
    </source>
</evidence>
<sequence>MTYEIRSATKAAEELEDSAKRYSSDDILVCFTSVEKDDFSKGDALVRKAAEEVHSVAEAVGADRILIYPYAHLSSNLASPKDAVRVLDAFHKAVSEEHRADRAPFGWYKAFTITCKGHPLSELSRSVDIEKTETRKKGEDRYFILLRNGERARPEKYLTDNRCFMAMVRKEALREQVGSSSAPEYLKLCKKFGIEWEKMSDAGHEVYHPNAALMFDLSMDYARQVISGLGLSVFSVKGTNMFSLDEPAVREHAELFGDRLYTLESDSRQYVLRYAACHQQFSMMSRWNISYRQMPLAAFEIADAYRYEQSGETMLLFRLRRLNMPDLHVLCRDMTEAYEWFRKIHDRIYAEIERIGTDYEMLVNVSSEKAFEENREFILSLIKEKGKDCLVHIYPEGSNFYWTVNIEYHLLDQMGRAREIGTVQIDTGNAKRFNITYADSEGRKNYPIILHTAIVGTIERFMYAMFDQAIRRAAESGKPGYLPFWFTPEQFRLLPISEKHSARAAEIAKLLNSSGFRAGVDDRELTISKKVREAKQDWVSFVIVVGDRELSSDKLNVYDRELDVNRDLTLPALLSEAERRSSEYPKRQLYLPVELSRRVDFST</sequence>
<evidence type="ECO:0000256" key="1">
    <source>
        <dbReference type="ARBA" id="ARBA00004496"/>
    </source>
</evidence>
<dbReference type="PANTHER" id="PTHR11451">
    <property type="entry name" value="THREONINE-TRNA LIGASE"/>
    <property type="match status" value="1"/>
</dbReference>
<evidence type="ECO:0000256" key="2">
    <source>
        <dbReference type="ARBA" id="ARBA00008226"/>
    </source>
</evidence>
<dbReference type="Proteomes" id="UP000750197">
    <property type="component" value="Unassembled WGS sequence"/>
</dbReference>
<dbReference type="Pfam" id="PF00587">
    <property type="entry name" value="tRNA-synt_2b"/>
    <property type="match status" value="1"/>
</dbReference>
<dbReference type="Pfam" id="PF08915">
    <property type="entry name" value="tRNA-Thr_ED"/>
    <property type="match status" value="1"/>
</dbReference>
<dbReference type="AlphaFoldDB" id="A0A8J7YNI5"/>
<keyword evidence="5" id="KW-0820">tRNA-binding</keyword>
<evidence type="ECO:0000256" key="3">
    <source>
        <dbReference type="ARBA" id="ARBA00013163"/>
    </source>
</evidence>
<evidence type="ECO:0000313" key="17">
    <source>
        <dbReference type="Proteomes" id="UP000716004"/>
    </source>
</evidence>
<dbReference type="GO" id="GO:0008270">
    <property type="term" value="F:zinc ion binding"/>
    <property type="evidence" value="ECO:0007669"/>
    <property type="project" value="InterPro"/>
</dbReference>
<dbReference type="InterPro" id="IPR002314">
    <property type="entry name" value="aa-tRNA-synt_IIb"/>
</dbReference>
<keyword evidence="6 15" id="KW-0436">Ligase</keyword>
<evidence type="ECO:0000259" key="14">
    <source>
        <dbReference type="PROSITE" id="PS50862"/>
    </source>
</evidence>